<dbReference type="GO" id="GO:0000124">
    <property type="term" value="C:SAGA complex"/>
    <property type="evidence" value="ECO:0007669"/>
    <property type="project" value="InterPro"/>
</dbReference>
<dbReference type="Pfam" id="PF12998">
    <property type="entry name" value="ING"/>
    <property type="match status" value="1"/>
</dbReference>
<dbReference type="Gene3D" id="6.10.140.1740">
    <property type="match status" value="1"/>
</dbReference>
<name>A0A9W7ABC0_9STRA</name>
<evidence type="ECO:0000313" key="3">
    <source>
        <dbReference type="Proteomes" id="UP001165085"/>
    </source>
</evidence>
<evidence type="ECO:0000259" key="1">
    <source>
        <dbReference type="PROSITE" id="PS51518"/>
    </source>
</evidence>
<comment type="caution">
    <text evidence="2">The sequence shown here is derived from an EMBL/GenBank/DDBJ whole genome shotgun (WGS) entry which is preliminary data.</text>
</comment>
<dbReference type="Proteomes" id="UP001165085">
    <property type="component" value="Unassembled WGS sequence"/>
</dbReference>
<feature type="domain" description="SGF29 C-terminal" evidence="1">
    <location>
        <begin position="153"/>
        <end position="281"/>
    </location>
</feature>
<dbReference type="PANTHER" id="PTHR21539">
    <property type="entry name" value="SAGA-ASSOCIATED FACTOR 29"/>
    <property type="match status" value="1"/>
</dbReference>
<organism evidence="2 3">
    <name type="scientific">Triparma strigata</name>
    <dbReference type="NCBI Taxonomy" id="1606541"/>
    <lineage>
        <taxon>Eukaryota</taxon>
        <taxon>Sar</taxon>
        <taxon>Stramenopiles</taxon>
        <taxon>Ochrophyta</taxon>
        <taxon>Bolidophyceae</taxon>
        <taxon>Parmales</taxon>
        <taxon>Triparmaceae</taxon>
        <taxon>Triparma</taxon>
    </lineage>
</organism>
<protein>
    <recommendedName>
        <fullName evidence="1">SGF29 C-terminal domain-containing protein</fullName>
    </recommendedName>
</protein>
<dbReference type="OrthoDB" id="5411773at2759"/>
<dbReference type="EMBL" id="BRXY01000133">
    <property type="protein sequence ID" value="GMH69531.1"/>
    <property type="molecule type" value="Genomic_DNA"/>
</dbReference>
<dbReference type="PANTHER" id="PTHR21539:SF0">
    <property type="entry name" value="SAGA-ASSOCIATED FACTOR 29"/>
    <property type="match status" value="1"/>
</dbReference>
<dbReference type="Pfam" id="PF07039">
    <property type="entry name" value="SGF29_Tudor"/>
    <property type="match status" value="1"/>
</dbReference>
<gene>
    <name evidence="2" type="ORF">TrST_g4472</name>
</gene>
<accession>A0A9W7ABC0</accession>
<proteinExistence type="predicted"/>
<evidence type="ECO:0000313" key="2">
    <source>
        <dbReference type="EMBL" id="GMH69531.1"/>
    </source>
</evidence>
<dbReference type="InterPro" id="IPR024610">
    <property type="entry name" value="ING_N_histone-binding"/>
</dbReference>
<sequence length="281" mass="31322">MSSRATVSKRKIEQSETILEYVLDGLTPIPPLLKRNLSHISTLQKTCDTLHSKLTPLETTYLEESLRKIKDFPFPKDKDSNVPIPTTEELESVISSPSTLTSITTLQSTLLSLSREKVDTAQHILEYVDEHVKGIDEEIKVMEGQLKEEGYFEPAGASAGDRVALLLDPTSPLSWILGCVISYVPETGMYRISDSDPDVLNKVYNLSKSQVKLLNLQPNQINKSDDVMAVYPDTTSFYPAKVEGVRKVGGGNVVYVVFKDDQDEMGVTHEKPVLLKHVMKL</sequence>
<dbReference type="InterPro" id="IPR010750">
    <property type="entry name" value="SGF29_tudor-like_dom"/>
</dbReference>
<reference evidence="3" key="1">
    <citation type="journal article" date="2023" name="Commun. Biol.">
        <title>Genome analysis of Parmales, the sister group of diatoms, reveals the evolutionary specialization of diatoms from phago-mixotrophs to photoautotrophs.</title>
        <authorList>
            <person name="Ban H."/>
            <person name="Sato S."/>
            <person name="Yoshikawa S."/>
            <person name="Yamada K."/>
            <person name="Nakamura Y."/>
            <person name="Ichinomiya M."/>
            <person name="Sato N."/>
            <person name="Blanc-Mathieu R."/>
            <person name="Endo H."/>
            <person name="Kuwata A."/>
            <person name="Ogata H."/>
        </authorList>
    </citation>
    <scope>NUCLEOTIDE SEQUENCE [LARGE SCALE GENOMIC DNA]</scope>
    <source>
        <strain evidence="3">NIES 3701</strain>
    </source>
</reference>
<dbReference type="AlphaFoldDB" id="A0A9W7ABC0"/>
<dbReference type="InterPro" id="IPR037802">
    <property type="entry name" value="SGF29"/>
</dbReference>
<dbReference type="PROSITE" id="PS51518">
    <property type="entry name" value="SGF29_C"/>
    <property type="match status" value="1"/>
</dbReference>
<keyword evidence="3" id="KW-1185">Reference proteome</keyword>
<dbReference type="Gene3D" id="2.30.30.140">
    <property type="match status" value="1"/>
</dbReference>